<sequence length="72" mass="8092">MEATIRQDALATDLAKVRQARAMSPEMKFRAGYELFEEACRWSLAGIASQFPDMDESSRLAELRRRLALAGS</sequence>
<gene>
    <name evidence="1" type="ORF">OKA05_28720</name>
</gene>
<evidence type="ECO:0000313" key="1">
    <source>
        <dbReference type="EMBL" id="MCW1926570.1"/>
    </source>
</evidence>
<proteinExistence type="predicted"/>
<evidence type="ECO:0000313" key="2">
    <source>
        <dbReference type="Proteomes" id="UP001320876"/>
    </source>
</evidence>
<dbReference type="Proteomes" id="UP001320876">
    <property type="component" value="Unassembled WGS sequence"/>
</dbReference>
<name>A0ABT3GSX8_9BACT</name>
<keyword evidence="2" id="KW-1185">Reference proteome</keyword>
<dbReference type="EMBL" id="JAPDDT010000030">
    <property type="protein sequence ID" value="MCW1926570.1"/>
    <property type="molecule type" value="Genomic_DNA"/>
</dbReference>
<reference evidence="1 2" key="1">
    <citation type="submission" date="2022-10" db="EMBL/GenBank/DDBJ databases">
        <title>Luteolibacter arcticus strain CCTCC AB 2014275, whole genome shotgun sequencing project.</title>
        <authorList>
            <person name="Zhao G."/>
            <person name="Shen L."/>
        </authorList>
    </citation>
    <scope>NUCLEOTIDE SEQUENCE [LARGE SCALE GENOMIC DNA]</scope>
    <source>
        <strain evidence="1 2">CCTCC AB 2014275</strain>
    </source>
</reference>
<protein>
    <submittedName>
        <fullName evidence="1">Uncharacterized protein</fullName>
    </submittedName>
</protein>
<comment type="caution">
    <text evidence="1">The sequence shown here is derived from an EMBL/GenBank/DDBJ whole genome shotgun (WGS) entry which is preliminary data.</text>
</comment>
<accession>A0ABT3GSX8</accession>
<organism evidence="1 2">
    <name type="scientific">Luteolibacter arcticus</name>
    <dbReference type="NCBI Taxonomy" id="1581411"/>
    <lineage>
        <taxon>Bacteria</taxon>
        <taxon>Pseudomonadati</taxon>
        <taxon>Verrucomicrobiota</taxon>
        <taxon>Verrucomicrobiia</taxon>
        <taxon>Verrucomicrobiales</taxon>
        <taxon>Verrucomicrobiaceae</taxon>
        <taxon>Luteolibacter</taxon>
    </lineage>
</organism>
<dbReference type="RefSeq" id="WP_264490678.1">
    <property type="nucleotide sequence ID" value="NZ_JAPDDT010000030.1"/>
</dbReference>